<evidence type="ECO:0000256" key="2">
    <source>
        <dbReference type="ARBA" id="ARBA00022723"/>
    </source>
</evidence>
<evidence type="ECO:0000259" key="5">
    <source>
        <dbReference type="PROSITE" id="PS51007"/>
    </source>
</evidence>
<dbReference type="SUPFAM" id="SSF46626">
    <property type="entry name" value="Cytochrome c"/>
    <property type="match status" value="1"/>
</dbReference>
<dbReference type="GO" id="GO:0020037">
    <property type="term" value="F:heme binding"/>
    <property type="evidence" value="ECO:0007669"/>
    <property type="project" value="InterPro"/>
</dbReference>
<keyword evidence="1 4" id="KW-0349">Heme</keyword>
<keyword evidence="3 4" id="KW-0408">Iron</keyword>
<comment type="caution">
    <text evidence="6">The sequence shown here is derived from an EMBL/GenBank/DDBJ whole genome shotgun (WGS) entry which is preliminary data.</text>
</comment>
<dbReference type="InterPro" id="IPR036909">
    <property type="entry name" value="Cyt_c-like_dom_sf"/>
</dbReference>
<dbReference type="EMBL" id="QNRT01000002">
    <property type="protein sequence ID" value="RBP51179.1"/>
    <property type="molecule type" value="Genomic_DNA"/>
</dbReference>
<name>A0A395JKS5_9GAMM</name>
<feature type="domain" description="Cytochrome c" evidence="5">
    <location>
        <begin position="40"/>
        <end position="151"/>
    </location>
</feature>
<keyword evidence="7" id="KW-1185">Reference proteome</keyword>
<evidence type="ECO:0000256" key="1">
    <source>
        <dbReference type="ARBA" id="ARBA00022617"/>
    </source>
</evidence>
<proteinExistence type="predicted"/>
<gene>
    <name evidence="6" type="ORF">DFR28_102598</name>
</gene>
<evidence type="ECO:0000256" key="3">
    <source>
        <dbReference type="ARBA" id="ARBA00023004"/>
    </source>
</evidence>
<dbReference type="Gene3D" id="1.10.760.10">
    <property type="entry name" value="Cytochrome c-like domain"/>
    <property type="match status" value="1"/>
</dbReference>
<dbReference type="GO" id="GO:0046872">
    <property type="term" value="F:metal ion binding"/>
    <property type="evidence" value="ECO:0007669"/>
    <property type="project" value="UniProtKB-KW"/>
</dbReference>
<evidence type="ECO:0000256" key="4">
    <source>
        <dbReference type="PROSITE-ProRule" id="PRU00433"/>
    </source>
</evidence>
<reference evidence="6 7" key="1">
    <citation type="submission" date="2018-06" db="EMBL/GenBank/DDBJ databases">
        <title>Genomic Encyclopedia of Type Strains, Phase IV (KMG-IV): sequencing the most valuable type-strain genomes for metagenomic binning, comparative biology and taxonomic classification.</title>
        <authorList>
            <person name="Goeker M."/>
        </authorList>
    </citation>
    <scope>NUCLEOTIDE SEQUENCE [LARGE SCALE GENOMIC DNA]</scope>
    <source>
        <strain evidence="6 7">DSM 24032</strain>
    </source>
</reference>
<dbReference type="PROSITE" id="PS51257">
    <property type="entry name" value="PROKAR_LIPOPROTEIN"/>
    <property type="match status" value="1"/>
</dbReference>
<keyword evidence="2 4" id="KW-0479">Metal-binding</keyword>
<evidence type="ECO:0000313" key="7">
    <source>
        <dbReference type="Proteomes" id="UP000253083"/>
    </source>
</evidence>
<dbReference type="AlphaFoldDB" id="A0A395JKS5"/>
<accession>A0A395JKS5</accession>
<dbReference type="RefSeq" id="WP_170132036.1">
    <property type="nucleotide sequence ID" value="NZ_QNRT01000002.1"/>
</dbReference>
<protein>
    <submittedName>
        <fullName evidence="6">Cytochrome c</fullName>
    </submittedName>
</protein>
<organism evidence="6 7">
    <name type="scientific">Arenicella xantha</name>
    <dbReference type="NCBI Taxonomy" id="644221"/>
    <lineage>
        <taxon>Bacteria</taxon>
        <taxon>Pseudomonadati</taxon>
        <taxon>Pseudomonadota</taxon>
        <taxon>Gammaproteobacteria</taxon>
        <taxon>Arenicellales</taxon>
        <taxon>Arenicellaceae</taxon>
        <taxon>Arenicella</taxon>
    </lineage>
</organism>
<dbReference type="PROSITE" id="PS51007">
    <property type="entry name" value="CYTC"/>
    <property type="match status" value="1"/>
</dbReference>
<dbReference type="Pfam" id="PF00034">
    <property type="entry name" value="Cytochrom_C"/>
    <property type="match status" value="1"/>
</dbReference>
<sequence length="163" mass="18437">MNVKRQWSTSLILLFLSVLLGACVAPAYNRYEVRFPVTDQSVANGEQAFVDLQCIRCHTVRDYPLPSYAGERPFTVELGGVILNAKTRADLATSIMNPDHRLSERYLDQLTSEQRREVRQSASQQSPMHAMTKGMTVTQLVDLIAFLDSRYNTVSGYYSQPGW</sequence>
<dbReference type="InterPro" id="IPR009056">
    <property type="entry name" value="Cyt_c-like_dom"/>
</dbReference>
<dbReference type="Proteomes" id="UP000253083">
    <property type="component" value="Unassembled WGS sequence"/>
</dbReference>
<dbReference type="GO" id="GO:0009055">
    <property type="term" value="F:electron transfer activity"/>
    <property type="evidence" value="ECO:0007669"/>
    <property type="project" value="InterPro"/>
</dbReference>
<evidence type="ECO:0000313" key="6">
    <source>
        <dbReference type="EMBL" id="RBP51179.1"/>
    </source>
</evidence>
<dbReference type="InParanoid" id="A0A395JKS5"/>